<evidence type="ECO:0000256" key="5">
    <source>
        <dbReference type="PIRNR" id="PIRNR026534"/>
    </source>
</evidence>
<dbReference type="CDD" id="cd08998">
    <property type="entry name" value="GH43_Arb43a-like"/>
    <property type="match status" value="1"/>
</dbReference>
<dbReference type="Gene3D" id="2.115.10.20">
    <property type="entry name" value="Glycosyl hydrolase domain, family 43"/>
    <property type="match status" value="1"/>
</dbReference>
<evidence type="ECO:0000256" key="4">
    <source>
        <dbReference type="ARBA" id="ARBA00023295"/>
    </source>
</evidence>
<dbReference type="PIRSF" id="PIRSF026534">
    <property type="entry name" value="Endo_alpha-L-arabinosidase"/>
    <property type="match status" value="1"/>
</dbReference>
<dbReference type="InterPro" id="IPR016840">
    <property type="entry name" value="Glyco_hydro_43_endo_a_Ara-ase"/>
</dbReference>
<dbReference type="GO" id="GO:0031222">
    <property type="term" value="P:arabinan catabolic process"/>
    <property type="evidence" value="ECO:0007669"/>
    <property type="project" value="UniProtKB-UniPathway"/>
</dbReference>
<comment type="caution">
    <text evidence="6">The sequence shown here is derived from an EMBL/GenBank/DDBJ whole genome shotgun (WGS) entry which is preliminary data.</text>
</comment>
<dbReference type="RefSeq" id="WP_068750963.1">
    <property type="nucleotide sequence ID" value="NZ_LR214441.1"/>
</dbReference>
<evidence type="ECO:0000256" key="2">
    <source>
        <dbReference type="ARBA" id="ARBA00009865"/>
    </source>
</evidence>
<dbReference type="EMBL" id="MBQD01000011">
    <property type="protein sequence ID" value="OCL36583.1"/>
    <property type="molecule type" value="Genomic_DNA"/>
</dbReference>
<gene>
    <name evidence="6" type="ORF">BCR15_01605</name>
</gene>
<dbReference type="InterPro" id="IPR023296">
    <property type="entry name" value="Glyco_hydro_beta-prop_sf"/>
</dbReference>
<dbReference type="AlphaFoldDB" id="A0A1C0AQL8"/>
<dbReference type="InterPro" id="IPR006710">
    <property type="entry name" value="Glyco_hydro_43"/>
</dbReference>
<evidence type="ECO:0000256" key="3">
    <source>
        <dbReference type="ARBA" id="ARBA00022801"/>
    </source>
</evidence>
<dbReference type="SUPFAM" id="SSF75005">
    <property type="entry name" value="Arabinanase/levansucrase/invertase"/>
    <property type="match status" value="1"/>
</dbReference>
<dbReference type="PANTHER" id="PTHR43301:SF3">
    <property type="entry name" value="ARABINAN ENDO-1,5-ALPHA-L-ARABINOSIDASE A-RELATED"/>
    <property type="match status" value="1"/>
</dbReference>
<accession>A0A1C0AQL8</accession>
<dbReference type="UniPathway" id="UPA00667"/>
<dbReference type="Pfam" id="PF04616">
    <property type="entry name" value="Glyco_hydro_43"/>
    <property type="match status" value="1"/>
</dbReference>
<keyword evidence="3 5" id="KW-0378">Hydrolase</keyword>
<name>A0A1C0AQL8_9ACTN</name>
<dbReference type="InterPro" id="IPR050727">
    <property type="entry name" value="GH43_arabinanases"/>
</dbReference>
<comment type="pathway">
    <text evidence="1 5">Glycan metabolism; L-arabinan degradation.</text>
</comment>
<dbReference type="PROSITE" id="PS51257">
    <property type="entry name" value="PROKAR_LIPOPROTEIN"/>
    <property type="match status" value="1"/>
</dbReference>
<dbReference type="GO" id="GO:0046558">
    <property type="term" value="F:arabinan endo-1,5-alpha-L-arabinosidase activity"/>
    <property type="evidence" value="ECO:0007669"/>
    <property type="project" value="InterPro"/>
</dbReference>
<keyword evidence="4 5" id="KW-0326">Glycosidase</keyword>
<proteinExistence type="inferred from homology"/>
<keyword evidence="7" id="KW-1185">Reference proteome</keyword>
<protein>
    <submittedName>
        <fullName evidence="6">Arabinan endo-1,5-alpha-L-arabinosidase</fullName>
    </submittedName>
</protein>
<organism evidence="6 7">
    <name type="scientific">Tessaracoccus lapidicaptus</name>
    <dbReference type="NCBI Taxonomy" id="1427523"/>
    <lineage>
        <taxon>Bacteria</taxon>
        <taxon>Bacillati</taxon>
        <taxon>Actinomycetota</taxon>
        <taxon>Actinomycetes</taxon>
        <taxon>Propionibacteriales</taxon>
        <taxon>Propionibacteriaceae</taxon>
        <taxon>Tessaracoccus</taxon>
    </lineage>
</organism>
<evidence type="ECO:0000256" key="1">
    <source>
        <dbReference type="ARBA" id="ARBA00004834"/>
    </source>
</evidence>
<dbReference type="PANTHER" id="PTHR43301">
    <property type="entry name" value="ARABINAN ENDO-1,5-ALPHA-L-ARABINOSIDASE"/>
    <property type="match status" value="1"/>
</dbReference>
<reference evidence="7" key="1">
    <citation type="submission" date="2016-07" db="EMBL/GenBank/DDBJ databases">
        <authorList>
            <person name="Florea S."/>
            <person name="Webb J.S."/>
            <person name="Jaromczyk J."/>
            <person name="Schardl C.L."/>
        </authorList>
    </citation>
    <scope>NUCLEOTIDE SEQUENCE [LARGE SCALE GENOMIC DNA]</scope>
    <source>
        <strain evidence="7">IPBSL-7</strain>
    </source>
</reference>
<sequence>MRIAQWGAAALAGALLLTGCQPDAADKSVSAVATEIPVSGDIRTHDPGLVVGDGDQPWMVFSTGDLRVGLGAIQVRTSPDGRAWTHAGHAWTPSTEPTWAIEKIQGVENFWAPEVFEHDGTWYLYYSASTFGSNTSAIGLRTNANLDPENPSDGWVDQGEVWSSDGSANYNAIDPAVIIDGDGQGWMAFGSFWGGIQLIELDFPSGKPPAGAEPVTIADRGFPPNAIEAPALLHRDGWYYLFVSFDSCCRGTDSTYSINVGRAEQVSGPYLDADGVPLLEGGGTLLLDTDGDRIGPGGQSVSGNHLAFHYYDASLGGDFQLAIRELGWSPDGWPVLTTAPPDQES</sequence>
<comment type="similarity">
    <text evidence="2 5">Belongs to the glycosyl hydrolase 43 family.</text>
</comment>
<evidence type="ECO:0000313" key="7">
    <source>
        <dbReference type="Proteomes" id="UP000093501"/>
    </source>
</evidence>
<evidence type="ECO:0000313" key="6">
    <source>
        <dbReference type="EMBL" id="OCL36583.1"/>
    </source>
</evidence>
<dbReference type="Proteomes" id="UP000093501">
    <property type="component" value="Unassembled WGS sequence"/>
</dbReference>